<gene>
    <name evidence="1" type="ORF">G1H11_24805</name>
</gene>
<organism evidence="1 2">
    <name type="scientific">Phytoactinopolyspora alkaliphila</name>
    <dbReference type="NCBI Taxonomy" id="1783498"/>
    <lineage>
        <taxon>Bacteria</taxon>
        <taxon>Bacillati</taxon>
        <taxon>Actinomycetota</taxon>
        <taxon>Actinomycetes</taxon>
        <taxon>Jiangellales</taxon>
        <taxon>Jiangellaceae</taxon>
        <taxon>Phytoactinopolyspora</taxon>
    </lineage>
</organism>
<evidence type="ECO:0000313" key="2">
    <source>
        <dbReference type="Proteomes" id="UP000469185"/>
    </source>
</evidence>
<dbReference type="EMBL" id="JAAGOB010000024">
    <property type="protein sequence ID" value="NED98523.1"/>
    <property type="molecule type" value="Genomic_DNA"/>
</dbReference>
<sequence length="246" mass="27976">MDDVTVSVHQPNFLPWIKLLDKILGSDVYVVYDTVQYTKSEYHARQRVKTHTGTVWLSVPVLHVRGAHQLLKDVRIDNSQPFRRRHLKVLGMSYGSAPYFDEVFPVLQDVYAREHERLVDLNTDLIEAICSYLGAEVLMIRAGSVPHGGDKTERLVQLVENVGGTDHLTSTFGAGHQEVDWQRFRRAGIGVRAQCFEHPEYPQIGRGFTAGLAAIDMLFACGRNTLDILDRRRRSQQVGPENEPRR</sequence>
<protein>
    <submittedName>
        <fullName evidence="1">WbqC family protein</fullName>
    </submittedName>
</protein>
<accession>A0A6N9YU02</accession>
<evidence type="ECO:0000313" key="1">
    <source>
        <dbReference type="EMBL" id="NED98523.1"/>
    </source>
</evidence>
<keyword evidence="2" id="KW-1185">Reference proteome</keyword>
<reference evidence="1 2" key="1">
    <citation type="submission" date="2020-02" db="EMBL/GenBank/DDBJ databases">
        <authorList>
            <person name="Li X.-J."/>
            <person name="Feng X.-M."/>
        </authorList>
    </citation>
    <scope>NUCLEOTIDE SEQUENCE [LARGE SCALE GENOMIC DNA]</scope>
    <source>
        <strain evidence="1 2">CGMCC 4.7225</strain>
    </source>
</reference>
<proteinExistence type="predicted"/>
<comment type="caution">
    <text evidence="1">The sequence shown here is derived from an EMBL/GenBank/DDBJ whole genome shotgun (WGS) entry which is preliminary data.</text>
</comment>
<dbReference type="Pfam" id="PF08889">
    <property type="entry name" value="WbqC"/>
    <property type="match status" value="1"/>
</dbReference>
<dbReference type="InterPro" id="IPR014985">
    <property type="entry name" value="WbqC"/>
</dbReference>
<dbReference type="Proteomes" id="UP000469185">
    <property type="component" value="Unassembled WGS sequence"/>
</dbReference>
<name>A0A6N9YU02_9ACTN</name>
<dbReference type="RefSeq" id="WP_163821382.1">
    <property type="nucleotide sequence ID" value="NZ_JAAGOB010000024.1"/>
</dbReference>
<dbReference type="AlphaFoldDB" id="A0A6N9YU02"/>